<reference evidence="1 2" key="1">
    <citation type="submission" date="2019-09" db="EMBL/GenBank/DDBJ databases">
        <title>Paraburkholderia podalyriae sp. nov., A South African Podalyria-associated rhizobium.</title>
        <authorList>
            <person name="Mavima L."/>
            <person name="Beukes C.W."/>
            <person name="Palmer M."/>
            <person name="De Meyer S.E."/>
            <person name="James E.K."/>
            <person name="Maluk M."/>
            <person name="Avontuur J.R."/>
            <person name="Chan W.Y."/>
            <person name="Venter S.N."/>
            <person name="Steenkamp E.T."/>
        </authorList>
    </citation>
    <scope>NUCLEOTIDE SEQUENCE [LARGE SCALE GENOMIC DNA]</scope>
    <source>
        <strain evidence="1 2">WC7.3b</strain>
    </source>
</reference>
<sequence>MEGQDLIAKNTKPRMLDGNACARGAPGKWAQVIAGIADFFEPIMAPIWTPFVDCQFHVIFMERTIHAQHD</sequence>
<keyword evidence="2" id="KW-1185">Reference proteome</keyword>
<name>A0ABR7PZZ0_9BURK</name>
<comment type="caution">
    <text evidence="1">The sequence shown here is derived from an EMBL/GenBank/DDBJ whole genome shotgun (WGS) entry which is preliminary data.</text>
</comment>
<protein>
    <submittedName>
        <fullName evidence="1">Uncharacterized protein</fullName>
    </submittedName>
</protein>
<gene>
    <name evidence="1" type="ORF">F6X42_36875</name>
</gene>
<dbReference type="RefSeq" id="WP_162634064.1">
    <property type="nucleotide sequence ID" value="NZ_VZQQ01000070.1"/>
</dbReference>
<dbReference type="Proteomes" id="UP000736373">
    <property type="component" value="Unassembled WGS sequence"/>
</dbReference>
<dbReference type="EMBL" id="VZQQ01000070">
    <property type="protein sequence ID" value="MBC8751856.1"/>
    <property type="molecule type" value="Genomic_DNA"/>
</dbReference>
<evidence type="ECO:0000313" key="1">
    <source>
        <dbReference type="EMBL" id="MBC8751856.1"/>
    </source>
</evidence>
<evidence type="ECO:0000313" key="2">
    <source>
        <dbReference type="Proteomes" id="UP000736373"/>
    </source>
</evidence>
<accession>A0ABR7PZZ0</accession>
<organism evidence="1 2">
    <name type="scientific">Paraburkholderia podalyriae</name>
    <dbReference type="NCBI Taxonomy" id="1938811"/>
    <lineage>
        <taxon>Bacteria</taxon>
        <taxon>Pseudomonadati</taxon>
        <taxon>Pseudomonadota</taxon>
        <taxon>Betaproteobacteria</taxon>
        <taxon>Burkholderiales</taxon>
        <taxon>Burkholderiaceae</taxon>
        <taxon>Paraburkholderia</taxon>
    </lineage>
</organism>
<proteinExistence type="predicted"/>